<proteinExistence type="predicted"/>
<reference evidence="3" key="1">
    <citation type="journal article" date="2016" name="Genome Announc.">
        <title>Draft Genome Sequences of Five Rapidly Growing Mycobacterium Species, M. thermoresistibile, M. fortuitum subsp. acetamidolyticum, M. canariasense, M. brisbanense, and M. novocastrense.</title>
        <authorList>
            <person name="Katahira K."/>
            <person name="Ogura Y."/>
            <person name="Gotoh Y."/>
            <person name="Hayashi T."/>
        </authorList>
    </citation>
    <scope>NUCLEOTIDE SEQUENCE [LARGE SCALE GENOMIC DNA]</scope>
    <source>
        <strain evidence="3">JCM15298</strain>
    </source>
</reference>
<evidence type="ECO:0000313" key="3">
    <source>
        <dbReference type="Proteomes" id="UP000069443"/>
    </source>
</evidence>
<dbReference type="InterPro" id="IPR036736">
    <property type="entry name" value="ACP-like_sf"/>
</dbReference>
<dbReference type="STRING" id="228230.RMCC_5551"/>
<evidence type="ECO:0000259" key="1">
    <source>
        <dbReference type="PROSITE" id="PS50075"/>
    </source>
</evidence>
<organism evidence="2 3">
    <name type="scientific">Mycolicibacterium canariasense</name>
    <name type="common">Mycobacterium canariasense</name>
    <dbReference type="NCBI Taxonomy" id="228230"/>
    <lineage>
        <taxon>Bacteria</taxon>
        <taxon>Bacillati</taxon>
        <taxon>Actinomycetota</taxon>
        <taxon>Actinomycetes</taxon>
        <taxon>Mycobacteriales</taxon>
        <taxon>Mycobacteriaceae</taxon>
        <taxon>Mycolicibacterium</taxon>
    </lineage>
</organism>
<dbReference type="SUPFAM" id="SSF47336">
    <property type="entry name" value="ACP-like"/>
    <property type="match status" value="1"/>
</dbReference>
<dbReference type="PROSITE" id="PS50075">
    <property type="entry name" value="CARRIER"/>
    <property type="match status" value="1"/>
</dbReference>
<protein>
    <submittedName>
        <fullName evidence="2">Acyl carrier protein</fullName>
    </submittedName>
</protein>
<sequence length="92" mass="9749">MTEADIVDLILELLAERADLTVTELRAQLIALGEEMPLDSLLAVEILVLVQNAVGVVLPATEETAQSLLSVHGFAQAVVRQLEGQQSGQATA</sequence>
<dbReference type="Gene3D" id="1.10.1200.10">
    <property type="entry name" value="ACP-like"/>
    <property type="match status" value="1"/>
</dbReference>
<gene>
    <name evidence="2" type="ORF">RMCC_5551</name>
</gene>
<accession>A0A100WHV7</accession>
<keyword evidence="3" id="KW-1185">Reference proteome</keyword>
<dbReference type="RefSeq" id="WP_062659398.1">
    <property type="nucleotide sequence ID" value="NZ_BCSY01000086.1"/>
</dbReference>
<dbReference type="AlphaFoldDB" id="A0A100WHV7"/>
<dbReference type="Proteomes" id="UP000069443">
    <property type="component" value="Unassembled WGS sequence"/>
</dbReference>
<dbReference type="InterPro" id="IPR009081">
    <property type="entry name" value="PP-bd_ACP"/>
</dbReference>
<dbReference type="EMBL" id="BCSY01000086">
    <property type="protein sequence ID" value="GAS98586.1"/>
    <property type="molecule type" value="Genomic_DNA"/>
</dbReference>
<comment type="caution">
    <text evidence="2">The sequence shown here is derived from an EMBL/GenBank/DDBJ whole genome shotgun (WGS) entry which is preliminary data.</text>
</comment>
<feature type="domain" description="Carrier" evidence="1">
    <location>
        <begin position="4"/>
        <end position="82"/>
    </location>
</feature>
<name>A0A100WHV7_MYCCR</name>
<evidence type="ECO:0000313" key="2">
    <source>
        <dbReference type="EMBL" id="GAS98586.1"/>
    </source>
</evidence>
<reference evidence="3" key="2">
    <citation type="submission" date="2016-02" db="EMBL/GenBank/DDBJ databases">
        <title>Draft genome sequence of five rapidly growing Mycobacterium species.</title>
        <authorList>
            <person name="Katahira K."/>
            <person name="Gotou Y."/>
            <person name="Iida K."/>
            <person name="Ogura Y."/>
            <person name="Hayashi T."/>
        </authorList>
    </citation>
    <scope>NUCLEOTIDE SEQUENCE [LARGE SCALE GENOMIC DNA]</scope>
    <source>
        <strain evidence="3">JCM15298</strain>
    </source>
</reference>